<evidence type="ECO:0000313" key="2">
    <source>
        <dbReference type="Proteomes" id="UP001196248"/>
    </source>
</evidence>
<keyword evidence="2" id="KW-1185">Reference proteome</keyword>
<name>A0ABS6IWA6_9LACO</name>
<dbReference type="EMBL" id="JAHPJJ010000015">
    <property type="protein sequence ID" value="MBU9695583.1"/>
    <property type="molecule type" value="Genomic_DNA"/>
</dbReference>
<dbReference type="RefSeq" id="WP_178695725.1">
    <property type="nucleotide sequence ID" value="NZ_JAHPJJ010000015.1"/>
</dbReference>
<reference evidence="1 2" key="1">
    <citation type="submission" date="2021-06" db="EMBL/GenBank/DDBJ databases">
        <title>Limosilactobacillus angelus sp. nov., isolated from the human vagina.</title>
        <authorList>
            <person name="Chen Y.-S."/>
        </authorList>
    </citation>
    <scope>NUCLEOTIDE SEQUENCE [LARGE SCALE GENOMIC DNA]</scope>
    <source>
        <strain evidence="1 2">P5L02</strain>
    </source>
</reference>
<organism evidence="1 2">
    <name type="scientific">Limosilactobacillus portuensis</name>
    <dbReference type="NCBI Taxonomy" id="2742601"/>
    <lineage>
        <taxon>Bacteria</taxon>
        <taxon>Bacillati</taxon>
        <taxon>Bacillota</taxon>
        <taxon>Bacilli</taxon>
        <taxon>Lactobacillales</taxon>
        <taxon>Lactobacillaceae</taxon>
        <taxon>Limosilactobacillus</taxon>
    </lineage>
</organism>
<protein>
    <submittedName>
        <fullName evidence="1">Uncharacterized protein</fullName>
    </submittedName>
</protein>
<proteinExistence type="predicted"/>
<sequence>MDLEKRAHDTNKPMENWTRVIIETDEKNPKTIAVVVNDDYEVADGFRVRLKPSTLPWS</sequence>
<evidence type="ECO:0000313" key="1">
    <source>
        <dbReference type="EMBL" id="MBU9695583.1"/>
    </source>
</evidence>
<accession>A0ABS6IWA6</accession>
<gene>
    <name evidence="1" type="ORF">KSL82_06710</name>
</gene>
<comment type="caution">
    <text evidence="1">The sequence shown here is derived from an EMBL/GenBank/DDBJ whole genome shotgun (WGS) entry which is preliminary data.</text>
</comment>
<dbReference type="Proteomes" id="UP001196248">
    <property type="component" value="Unassembled WGS sequence"/>
</dbReference>